<dbReference type="KEGG" id="fro:AALO17_15110"/>
<dbReference type="OrthoDB" id="9805141at2"/>
<dbReference type="InterPro" id="IPR003593">
    <property type="entry name" value="AAA+_ATPase"/>
</dbReference>
<dbReference type="SUPFAM" id="SSF52540">
    <property type="entry name" value="P-loop containing nucleoside triphosphate hydrolases"/>
    <property type="match status" value="1"/>
</dbReference>
<dbReference type="Gene3D" id="3.40.50.300">
    <property type="entry name" value="P-loop containing nucleotide triphosphate hydrolases"/>
    <property type="match status" value="1"/>
</dbReference>
<name>A0A140DVG8_9FIRM</name>
<dbReference type="InterPro" id="IPR038724">
    <property type="entry name" value="RepA"/>
</dbReference>
<dbReference type="EMBL" id="CP011391">
    <property type="protein sequence ID" value="AMK54645.1"/>
    <property type="molecule type" value="Genomic_DNA"/>
</dbReference>
<dbReference type="Pfam" id="PF13481">
    <property type="entry name" value="AAA_25"/>
    <property type="match status" value="1"/>
</dbReference>
<evidence type="ECO:0000313" key="2">
    <source>
        <dbReference type="EMBL" id="AMK54645.1"/>
    </source>
</evidence>
<gene>
    <name evidence="2" type="ORF">AALO17_15110</name>
</gene>
<dbReference type="STRING" id="1702221.AALO17_15110"/>
<feature type="domain" description="AAA+ ATPase" evidence="1">
    <location>
        <begin position="371"/>
        <end position="576"/>
    </location>
</feature>
<dbReference type="PATRIC" id="fig|1702221.3.peg.1468"/>
<protein>
    <recommendedName>
        <fullName evidence="1">AAA+ ATPase domain-containing protein</fullName>
    </recommendedName>
</protein>
<accession>A0A140DVG8</accession>
<keyword evidence="3" id="KW-1185">Reference proteome</keyword>
<dbReference type="Proteomes" id="UP000069771">
    <property type="component" value="Chromosome"/>
</dbReference>
<dbReference type="AlphaFoldDB" id="A0A140DVG8"/>
<proteinExistence type="predicted"/>
<evidence type="ECO:0000259" key="1">
    <source>
        <dbReference type="SMART" id="SM00382"/>
    </source>
</evidence>
<dbReference type="GO" id="GO:0016817">
    <property type="term" value="F:hydrolase activity, acting on acid anhydrides"/>
    <property type="evidence" value="ECO:0007669"/>
    <property type="project" value="InterPro"/>
</dbReference>
<reference evidence="2 3" key="1">
    <citation type="journal article" date="2016" name="Gut Pathog.">
        <title>Whole genome sequencing of "Faecalibaculum rodentium" ALO17, isolated from C57BL/6J laboratory mouse feces.</title>
        <authorList>
            <person name="Lim S."/>
            <person name="Chang D.H."/>
            <person name="Ahn S."/>
            <person name="Kim B.C."/>
        </authorList>
    </citation>
    <scope>NUCLEOTIDE SEQUENCE [LARGE SCALE GENOMIC DNA]</scope>
    <source>
        <strain evidence="2 3">Alo17</strain>
    </source>
</reference>
<dbReference type="SMART" id="SM00382">
    <property type="entry name" value="AAA"/>
    <property type="match status" value="1"/>
</dbReference>
<dbReference type="InterPro" id="IPR027417">
    <property type="entry name" value="P-loop_NTPase"/>
</dbReference>
<evidence type="ECO:0000313" key="3">
    <source>
        <dbReference type="Proteomes" id="UP000069771"/>
    </source>
</evidence>
<dbReference type="CDD" id="cd01125">
    <property type="entry name" value="RepA_RSF1010_like"/>
    <property type="match status" value="1"/>
</dbReference>
<sequence length="763" mass="86284">MEFDYQKILDCIPPSVTDRNQWVQVGMALKQEGCPFEMFDRWSAGDSRPNQYRGSEVTRKVWDSFKNSGSGTVTGATLTQMARNLGMDPFPASDGFMDWGDEITSDGVEPVQKTIRPPRPDKSRKDVFQIVDYLEAVFQPDDHINVITSSFVDEEGKRKPIGTGLMTITVEEYCDSLRKSADSQDWFEDTFGAYNHEAGVWVRVNPISGTLSEGQKGISDKNVTRFENALIECDSYTPEEQIRLIRELGLPYRALVYSGGKSVHAIVKVDGQSLTDYKEKVSWLFGYCTANGLPVDTQNKNPSRMSRLPGVDRGTQKQTLLETAKPMKFDEFRKLAQAKEDAKELEIESFADVCDNLPPLAPELIHGVLRKGHKMLISGPSKAGKSYALTSLAVAMAEGKDWMGYQVEQGKVLYINLEIDSRSFMQRIKDVYDAHGWKVEHPNNFRILNLRGKAEALDSFAPKLEARIRNRGYSLVIVDPIYKVITGDENNASDMGKFCNLFDRISLSGECAVAYCHHHSKGSQASKNAIDRASGSGVFARDPDAIIDMTRLDITDADREEIKARLAEKVYDDKLHETGQWDNLQKIHPQDLADRIAKQELIRQHFELFPDRKEEFERTLSEAQKLGDCPAYRISMTLREFASPDDTDVFFQFPKHVADPTGVLANTFLEGDNDIAAMNKKKEEKVKRRADKKREWYDQQRDEGKTVKVNDIKVKFGCARNTVKLWVERQADLVRLENGTILYLDELENQDQTAGGQPVVSED</sequence>
<dbReference type="InterPro" id="IPR014819">
    <property type="entry name" value="PriCT_2"/>
</dbReference>
<organism evidence="2 3">
    <name type="scientific">Faecalibaculum rodentium</name>
    <dbReference type="NCBI Taxonomy" id="1702221"/>
    <lineage>
        <taxon>Bacteria</taxon>
        <taxon>Bacillati</taxon>
        <taxon>Bacillota</taxon>
        <taxon>Erysipelotrichia</taxon>
        <taxon>Erysipelotrichales</taxon>
        <taxon>Erysipelotrichaceae</taxon>
        <taxon>Faecalibaculum</taxon>
    </lineage>
</organism>
<dbReference type="Pfam" id="PF08707">
    <property type="entry name" value="PriCT_2"/>
    <property type="match status" value="1"/>
</dbReference>